<feature type="region of interest" description="Disordered" evidence="15">
    <location>
        <begin position="696"/>
        <end position="717"/>
    </location>
</feature>
<dbReference type="Gene3D" id="3.40.47.10">
    <property type="match status" value="4"/>
</dbReference>
<dbReference type="GO" id="GO:0071770">
    <property type="term" value="P:DIM/DIP cell wall layer assembly"/>
    <property type="evidence" value="ECO:0007669"/>
    <property type="project" value="TreeGrafter"/>
</dbReference>
<dbReference type="CDD" id="cd00833">
    <property type="entry name" value="PKS"/>
    <property type="match status" value="4"/>
</dbReference>
<dbReference type="PROSITE" id="PS00606">
    <property type="entry name" value="KS3_1"/>
    <property type="match status" value="2"/>
</dbReference>
<organism evidence="18 19">
    <name type="scientific">Sulfidibacter corallicola</name>
    <dbReference type="NCBI Taxonomy" id="2818388"/>
    <lineage>
        <taxon>Bacteria</taxon>
        <taxon>Pseudomonadati</taxon>
        <taxon>Acidobacteriota</taxon>
        <taxon>Holophagae</taxon>
        <taxon>Acanthopleuribacterales</taxon>
        <taxon>Acanthopleuribacteraceae</taxon>
        <taxon>Sulfidibacter</taxon>
    </lineage>
</organism>
<dbReference type="Gene3D" id="1.10.1200.10">
    <property type="entry name" value="ACP-like"/>
    <property type="match status" value="4"/>
</dbReference>
<dbReference type="InterPro" id="IPR020841">
    <property type="entry name" value="PKS_Beta-ketoAc_synthase_dom"/>
</dbReference>
<evidence type="ECO:0000259" key="16">
    <source>
        <dbReference type="PROSITE" id="PS50075"/>
    </source>
</evidence>
<dbReference type="SUPFAM" id="SSF51735">
    <property type="entry name" value="NAD(P)-binding Rossmann-fold domains"/>
    <property type="match status" value="3"/>
</dbReference>
<evidence type="ECO:0000256" key="13">
    <source>
        <dbReference type="ARBA" id="ARBA00023268"/>
    </source>
</evidence>
<feature type="domain" description="Ketosynthase family 3 (KS3)" evidence="17">
    <location>
        <begin position="723"/>
        <end position="1141"/>
    </location>
</feature>
<comment type="function">
    <text evidence="14">Involved in production of the polyketide antibiotic thailandamide.</text>
</comment>
<evidence type="ECO:0000313" key="19">
    <source>
        <dbReference type="Proteomes" id="UP000663929"/>
    </source>
</evidence>
<dbReference type="Gene3D" id="3.40.50.720">
    <property type="entry name" value="NAD(P)-binding Rossmann-like Domain"/>
    <property type="match status" value="2"/>
</dbReference>
<dbReference type="InterPro" id="IPR023213">
    <property type="entry name" value="CAT-like_dom_sf"/>
</dbReference>
<dbReference type="SUPFAM" id="SSF53901">
    <property type="entry name" value="Thiolase-like"/>
    <property type="match status" value="4"/>
</dbReference>
<comment type="pathway">
    <text evidence="3">Antibiotic biosynthesis.</text>
</comment>
<evidence type="ECO:0000256" key="15">
    <source>
        <dbReference type="SAM" id="MobiDB-lite"/>
    </source>
</evidence>
<dbReference type="RefSeq" id="WP_237383524.1">
    <property type="nucleotide sequence ID" value="NZ_CP071793.1"/>
</dbReference>
<dbReference type="GO" id="GO:0031177">
    <property type="term" value="F:phosphopantetheine binding"/>
    <property type="evidence" value="ECO:0007669"/>
    <property type="project" value="InterPro"/>
</dbReference>
<proteinExistence type="predicted"/>
<keyword evidence="19" id="KW-1185">Reference proteome</keyword>
<dbReference type="InterPro" id="IPR009081">
    <property type="entry name" value="PP-bd_ACP"/>
</dbReference>
<dbReference type="FunFam" id="3.40.47.10:FF:000019">
    <property type="entry name" value="Polyketide synthase type I"/>
    <property type="match status" value="2"/>
</dbReference>
<feature type="domain" description="Carrier" evidence="16">
    <location>
        <begin position="3990"/>
        <end position="4064"/>
    </location>
</feature>
<evidence type="ECO:0000256" key="7">
    <source>
        <dbReference type="ARBA" id="ARBA00022670"/>
    </source>
</evidence>
<dbReference type="PANTHER" id="PTHR43775:SF37">
    <property type="entry name" value="SI:DKEY-61P9.11"/>
    <property type="match status" value="1"/>
</dbReference>
<dbReference type="InterPro" id="IPR013968">
    <property type="entry name" value="PKS_KR"/>
</dbReference>
<dbReference type="SUPFAM" id="SSF52777">
    <property type="entry name" value="CoA-dependent acyltransferases"/>
    <property type="match status" value="2"/>
</dbReference>
<feature type="domain" description="Carrier" evidence="16">
    <location>
        <begin position="2982"/>
        <end position="3060"/>
    </location>
</feature>
<dbReference type="InterPro" id="IPR001031">
    <property type="entry name" value="Thioesterase"/>
</dbReference>
<dbReference type="SMART" id="SM01294">
    <property type="entry name" value="PKS_PP_betabranch"/>
    <property type="match status" value="3"/>
</dbReference>
<feature type="region of interest" description="Disordered" evidence="15">
    <location>
        <begin position="4619"/>
        <end position="4639"/>
    </location>
</feature>
<dbReference type="Pfam" id="PF08659">
    <property type="entry name" value="KR"/>
    <property type="match status" value="2"/>
</dbReference>
<feature type="region of interest" description="Disordered" evidence="15">
    <location>
        <begin position="1306"/>
        <end position="1329"/>
    </location>
</feature>
<feature type="compositionally biased region" description="Basic and acidic residues" evidence="15">
    <location>
        <begin position="4619"/>
        <end position="4629"/>
    </location>
</feature>
<reference evidence="18" key="1">
    <citation type="submission" date="2021-03" db="EMBL/GenBank/DDBJ databases">
        <title>Acanthopleuribacteraceae sp. M133.</title>
        <authorList>
            <person name="Wang G."/>
        </authorList>
    </citation>
    <scope>NUCLEOTIDE SEQUENCE</scope>
    <source>
        <strain evidence="18">M133</strain>
    </source>
</reference>
<dbReference type="SUPFAM" id="SSF53474">
    <property type="entry name" value="alpha/beta-Hydrolases"/>
    <property type="match status" value="2"/>
</dbReference>
<dbReference type="InterPro" id="IPR014030">
    <property type="entry name" value="Ketoacyl_synth_N"/>
</dbReference>
<keyword evidence="12" id="KW-0521">NADP</keyword>
<feature type="domain" description="Carrier" evidence="16">
    <location>
        <begin position="1773"/>
        <end position="1846"/>
    </location>
</feature>
<evidence type="ECO:0000256" key="9">
    <source>
        <dbReference type="ARBA" id="ARBA00022737"/>
    </source>
</evidence>
<dbReference type="SMART" id="SM00825">
    <property type="entry name" value="PKS_KS"/>
    <property type="match status" value="4"/>
</dbReference>
<dbReference type="InterPro" id="IPR018201">
    <property type="entry name" value="Ketoacyl_synth_AS"/>
</dbReference>
<dbReference type="SMART" id="SM00823">
    <property type="entry name" value="PKS_PP"/>
    <property type="match status" value="4"/>
</dbReference>
<evidence type="ECO:0000256" key="3">
    <source>
        <dbReference type="ARBA" id="ARBA00004792"/>
    </source>
</evidence>
<dbReference type="PROSITE" id="PS00012">
    <property type="entry name" value="PHOSPHOPANTETHEINE"/>
    <property type="match status" value="3"/>
</dbReference>
<keyword evidence="7" id="KW-0645">Protease</keyword>
<name>A0A8A4TWS6_SULCO</name>
<dbReference type="GO" id="GO:0004315">
    <property type="term" value="F:3-oxoacyl-[acyl-carrier-protein] synthase activity"/>
    <property type="evidence" value="ECO:0007669"/>
    <property type="project" value="InterPro"/>
</dbReference>
<dbReference type="FunFam" id="1.10.1200.10:FF:000019">
    <property type="entry name" value="Phenolpthiocerol synthesis type-I polyketide synthase PPSA"/>
    <property type="match status" value="1"/>
</dbReference>
<dbReference type="GO" id="GO:0008236">
    <property type="term" value="F:serine-type peptidase activity"/>
    <property type="evidence" value="ECO:0007669"/>
    <property type="project" value="UniProtKB-KW"/>
</dbReference>
<dbReference type="Pfam" id="PF22336">
    <property type="entry name" value="RhiE-like_linker"/>
    <property type="match status" value="3"/>
</dbReference>
<dbReference type="Gene3D" id="3.30.559.10">
    <property type="entry name" value="Chloramphenicol acetyltransferase-like domain"/>
    <property type="match status" value="1"/>
</dbReference>
<feature type="compositionally biased region" description="Basic and acidic residues" evidence="15">
    <location>
        <begin position="1306"/>
        <end position="1315"/>
    </location>
</feature>
<dbReference type="InterPro" id="IPR036736">
    <property type="entry name" value="ACP-like_sf"/>
</dbReference>
<evidence type="ECO:0000256" key="8">
    <source>
        <dbReference type="ARBA" id="ARBA00022679"/>
    </source>
</evidence>
<dbReference type="InterPro" id="IPR054514">
    <property type="entry name" value="RhiE-like_linker"/>
</dbReference>
<evidence type="ECO:0000256" key="5">
    <source>
        <dbReference type="ARBA" id="ARBA00022490"/>
    </source>
</evidence>
<dbReference type="CDD" id="cd08953">
    <property type="entry name" value="KR_2_SDR_x"/>
    <property type="match status" value="2"/>
</dbReference>
<feature type="region of interest" description="Disordered" evidence="15">
    <location>
        <begin position="2964"/>
        <end position="2986"/>
    </location>
</feature>
<dbReference type="InterPro" id="IPR036291">
    <property type="entry name" value="NAD(P)-bd_dom_sf"/>
</dbReference>
<evidence type="ECO:0000313" key="18">
    <source>
        <dbReference type="EMBL" id="QTD53422.1"/>
    </source>
</evidence>
<dbReference type="InterPro" id="IPR029058">
    <property type="entry name" value="AB_hydrolase_fold"/>
</dbReference>
<dbReference type="SMART" id="SM00822">
    <property type="entry name" value="PKS_KR"/>
    <property type="match status" value="2"/>
</dbReference>
<dbReference type="SUPFAM" id="SSF47336">
    <property type="entry name" value="ACP-like"/>
    <property type="match status" value="4"/>
</dbReference>
<feature type="compositionally biased region" description="Polar residues" evidence="15">
    <location>
        <begin position="2973"/>
        <end position="2986"/>
    </location>
</feature>
<dbReference type="InterPro" id="IPR001242">
    <property type="entry name" value="Condensation_dom"/>
</dbReference>
<dbReference type="InterPro" id="IPR057326">
    <property type="entry name" value="KR_dom"/>
</dbReference>
<dbReference type="Pfam" id="PF00550">
    <property type="entry name" value="PP-binding"/>
    <property type="match status" value="4"/>
</dbReference>
<dbReference type="EMBL" id="CP071793">
    <property type="protein sequence ID" value="QTD53422.1"/>
    <property type="molecule type" value="Genomic_DNA"/>
</dbReference>
<dbReference type="GO" id="GO:0006633">
    <property type="term" value="P:fatty acid biosynthetic process"/>
    <property type="evidence" value="ECO:0007669"/>
    <property type="project" value="InterPro"/>
</dbReference>
<dbReference type="PROSITE" id="PS00138">
    <property type="entry name" value="SUBTILASE_SER"/>
    <property type="match status" value="1"/>
</dbReference>
<feature type="domain" description="Ketosynthase family 3 (KS3)" evidence="17">
    <location>
        <begin position="3409"/>
        <end position="3812"/>
    </location>
</feature>
<gene>
    <name evidence="18" type="ORF">J3U87_13285</name>
</gene>
<dbReference type="GO" id="GO:0005737">
    <property type="term" value="C:cytoplasm"/>
    <property type="evidence" value="ECO:0007669"/>
    <property type="project" value="UniProtKB-SubCell"/>
</dbReference>
<dbReference type="KEGG" id="scor:J3U87_13285"/>
<accession>A0A8A4TWS6</accession>
<dbReference type="Proteomes" id="UP000663929">
    <property type="component" value="Chromosome"/>
</dbReference>
<keyword evidence="5" id="KW-0963">Cytoplasm</keyword>
<dbReference type="Gene3D" id="1.10.1240.100">
    <property type="match status" value="4"/>
</dbReference>
<feature type="compositionally biased region" description="Low complexity" evidence="15">
    <location>
        <begin position="704"/>
        <end position="713"/>
    </location>
</feature>
<dbReference type="InterPro" id="IPR032821">
    <property type="entry name" value="PKS_assoc"/>
</dbReference>
<dbReference type="InterPro" id="IPR020806">
    <property type="entry name" value="PKS_PP-bd"/>
</dbReference>
<feature type="region of interest" description="Disordered" evidence="15">
    <location>
        <begin position="3061"/>
        <end position="3081"/>
    </location>
</feature>
<dbReference type="Pfam" id="PF16197">
    <property type="entry name" value="KAsynt_C_assoc"/>
    <property type="match status" value="1"/>
</dbReference>
<dbReference type="Pfam" id="PF00109">
    <property type="entry name" value="ketoacyl-synt"/>
    <property type="match status" value="4"/>
</dbReference>
<evidence type="ECO:0000256" key="11">
    <source>
        <dbReference type="ARBA" id="ARBA00022825"/>
    </source>
</evidence>
<keyword evidence="13" id="KW-0511">Multifunctional enzyme</keyword>
<keyword evidence="10" id="KW-0378">Hydrolase</keyword>
<evidence type="ECO:0000256" key="12">
    <source>
        <dbReference type="ARBA" id="ARBA00022857"/>
    </source>
</evidence>
<evidence type="ECO:0000256" key="2">
    <source>
        <dbReference type="ARBA" id="ARBA00004496"/>
    </source>
</evidence>
<keyword evidence="8" id="KW-0808">Transferase</keyword>
<comment type="subcellular location">
    <subcellularLocation>
        <location evidence="2">Cytoplasm</location>
    </subcellularLocation>
</comment>
<keyword evidence="11" id="KW-0720">Serine protease</keyword>
<evidence type="ECO:0000256" key="4">
    <source>
        <dbReference type="ARBA" id="ARBA00022450"/>
    </source>
</evidence>
<dbReference type="PANTHER" id="PTHR43775">
    <property type="entry name" value="FATTY ACID SYNTHASE"/>
    <property type="match status" value="1"/>
</dbReference>
<evidence type="ECO:0000256" key="6">
    <source>
        <dbReference type="ARBA" id="ARBA00022553"/>
    </source>
</evidence>
<protein>
    <submittedName>
        <fullName evidence="18">SDR family NAD(P)-dependent oxidoreductase</fullName>
    </submittedName>
</protein>
<evidence type="ECO:0000256" key="10">
    <source>
        <dbReference type="ARBA" id="ARBA00022801"/>
    </source>
</evidence>
<feature type="domain" description="Ketosynthase family 3 (KS3)" evidence="17">
    <location>
        <begin position="1897"/>
        <end position="2325"/>
    </location>
</feature>
<sequence length="4968" mass="548404">MRNTEAEIRWIKAGIRKACRPTEPETPRRSEPIAIIGLSGYFPQAGSVEAFWQALERDTSLIEEIPKSRFDWERIYDPHRQDPAKLHTKWGGFIPDIRGFDPHFFHILPSEAKLMDPRQRLLLMAVYHCLEDAGYAPGSLKKSATGVFVGSEDNEYIQILAALGKELGEPMGHAPSMIANRISYAFDFRGPSEFVNTMCSGAAVALHRAIAALRSGEIDCAVVAAANLLLRPEPFMGLSAIGQLSPDATVHSFGKNAQGFVRAEGVASVLLKPLARAEADGDPIYALIKHSAVNYNGQGGTSIAAPNTAAHVDVIKRCYREANVDPRDIGYIEAQGMGNPVADIAEWHALNRALSSLATEQNMVLPSGSCAVSTLKPLTGHMHAASALGALFKIVRSLQTDRIYKILNFRDINPELDTVGQPCRLLSETQSWPKSDRPRLAGLHSYGSGGNNAHVLIEEYRHQSPVETPMTQPVLIPVSAQSSAQCRHIVQQLVDLVTRDPDASLARIAHTLQVGRDAMAHRVAFIAEDRRTWQAQARRFLQGEHGNGIFVGEATGDKRRKRVHTHLEDLAEDWVRGADLERPPRGVQVLHLPTYPFAIKDYWFDPERLPQAPGRDIHLSAQAESEPALRQILSGFLEIAPDAIDMDAEFSSLGFNSLLVVHLSTKIEQRFALKVEPALFFEYTTPAQLARYLDRQSGSTMTEPAASPAPSAPGSFHRSHTPWEPIAVIGLAGSYPQASNLERLWQNLSEGRNCVEEVPEARWSLADFYEPDPEQARRTGKSYGKWGGFIDGLYDFDPLFFSLSPREAEYMNPKDRIFLENAWRVLEDAGYPPQQLATERVGVFAGVTRAGVDLQQSSAFSVANRVSYTFNFQGPSMTVDTACSSSLVAIHEACRHIHAGECSVAIAGGVHAFLHPSHFVALSHAQMLSPDGTCKTFGAEANGMVPGEGVGAVMLKPLWKALQDRDRIYGIIRGTETNHGGKTNGFTVPNPKAHRDLVRGAMARGGVHAGQISYVEAHGTGTALGDPIEIRGLTEAFREDTDDSGYCSIGSIKTNIGHLEAAAGISGVTKLLLQLQHRKLVPSLHAKHLNPHIDFGSTPFRVQQELESWQPTDREGRALPRIGCVSSFGAGGTNAHVIIEEYVAPTAEARREDPQDPAIIVLSAKSDDRLRQVVENLHAHLAERQEALPNLHDLAYTLQVGRQALEERLGFVVDSIQELQNGLQAFLEGRTDGTDFLRGHIKRDKASLSLLADEDIAKGVDAWFEKRKLKKILDLWLQGIPVDWRKLYPGVVPSRVRLPSYPFARETYRPKETDGRQPLAPPPTNLPPQEQNPIQTMISHQVWQEKQADEGHAPSKFEKHLVLLCGFESRPPVEIQIQGVSCVALHADGQKNMGQRYRDMALQAFATVKEIILNREKVFVQILIPAEGAGRLFAGLSGLLKTAQQENPKIVGQLVEVAPGVTQSQLCRIIEENRRTPEDAQIRYQADIRQVASWQPVSVPEHAGLPWKERGVYLITGGVGGLGLIFAREIAAESRTLILIGRSPLTPEMQAKLRALESRGARVEYQAVDVSDETAVHALIRDVNQRFGGLTGIIHTAGVLRDSLILKKTEREFATVLAPKVAGTVHLDQATADLDLDFFVLFSSTSAVLGNLGQADYAAANAFLDSFAEYRNGLVRNKQRRGRTLSVNWPFWQDGGMQIGAEAEKILDQTGMVALRTSSGVQALVQGLAAEPSQIMVIEGDLNRIQAAFTQPSKAKPEKRASETPVASGASSEKTADFIKELLSSTIKLPAHEIQAEAPLEAYGIDSIMAMEMTSRLEETFGTLSKTLFFEYQTIQELADYFLEQHPDKIPQLFNETQEAKSHSENGVAPVALETRSRPATATFTGVTNATKKSAAGLDIAIIGVSGRYPQARNCEEYWRNLAEGKDCITEVPADRWDWRRHYDESREQVAAHYSKWGGFIEDADKFDPLFFNMLPREAEFIDPQERIFLETAWAAIEDAGYCRTGRRMPSEVGVYAGVTYSEYQLYGAAASALGTPMTLGGNYASIANRVSYLLNLHGPSMTLDTMCSSSLTTIHQACQDLVLGRTEMALAGGVNLSIHPNKYLMLSIGQFISGKGHCESFGEGGDGYIPGEGVGVVVLKRRHDAEADGDHIYGIIKGSAVNHGGKTNGYSVPNPHAQADVIKRALQESQLDPRMISYIEAHGTGTKLGDPIEITGLTKALHTDRQTGWCAIGSVKSNIGHCESAAGIAGVTKVLLQMKHRRIAPSLHSQTLNPHIDFDTTPFVVNQELREWERPVVDGQTVPRIAGISSFGAGGSNAHLIIEEYVPKQAEAEKAHGDLPVVIPLSARNAERLKEMAKNLLDYLQTARPPDLSALAYTLQVGREDMEERLGLVVHSREELERKLAGFVAGENPVEGLHQGRVKRNTNPLAAFKADDDFAETLAAWFAKRKYARLLDLWTKGLALDWDKLYGQEKPKPISLPTYPFARERYWVPAVHKHRQQSKPPAPMAEQSPEPTTQLITMKPVWNVIPQLEKQAPLPLDAKLLIVGGTSRQIETLRKRHPGAHHVTFSPKASIEEIANHLKQKGLNTLDQILWIAPHGPLPSVTEESLVADQGQGVLLVFRMIKALLSLGYGAKPLGWTLITTQSQAIRDGDPVDPTHAGIHGLAGCLAKEYPHWSVRLLDVEPEWDLQDLFQLPVDPHGGALIRRGEQWFQQSLSPVPELPKEGTRYRSQGVYVVIGGAGGIGVAWSQWMMEHYDARIIWIGRREKDAAIQAKLDALSSFGTPPVYLQADATREASMREAHRKIKRDHPQIHGVIHSAIVLLDRTLAHMDEERFKTGLIAKVDVSVRMAQVFREEPLDFVLFFSSMASFIKAPGQSNYAAGCVFKDTFAHRLAQDWSCAVKVMNWGYWGSVGVAADDFHRDRMKREGMGSIEPEEGMAALASLLEGSLDQVGLMKILTDKAPGAPDTQDAPNPQPESQGSEQVQAKLMQVIRELLLLPEGHALDGEATFSDLGLDSISSVGFIRGLSEEYGLDFRETLVFDYPTIDALTGYIVAQIQSTPPSKSPPEEPAKQASPQPFKQRLGSVMAQRKSVVPLQIEGDGPLLFCLPPMSGDVGVYTKLAEAAQGRFRVIGLRSKGFLSDETPLTTLESMAGDFVQTMTAIDPIGPYHLFGVSVGGTLAYECARQLQQQDKTVKTLLLGEAPLVENDTDAVLWDSDEAHNWVMNANFLMIAMLHMDPQFRERKQAGAMPWSDLEITVEETEGEIPARLPALIKKRGVLQTEAMLHQRLTDMAHTHLINLRALNRYRARAPETPIEAVLLRTRTAHATSPEVYNPDYLVNIQQAKGGFAHFLQGWQRVLPEMETYRIKGENHFDLLSSAETVAHVADAVAEMTTRRKRSPKPEPDGKIAIIGMAGQFPGGQTPAAFWRLLKNGESALSTVPPERNWPKLPVDVHGGFLEDIDRFDPHFFQIAPKEAEMMDPAERFFLQESWRAIEDAGLDPHSLSGKRWGVFCGGGGDYTLKLKDALGVSPHVTSSIPGRVAYHLNLTGPSISLDVGCASSLMAIAQACDYLLLNRCDAAIAGGVSISSTPNLLLASGEMLSKDSVGQAFHADAKGMIPGEGVGVVILKHLDQALADQDRIYGVIEGWASNNSGKTNGMAAPSVVAEAALFSEVYQRFEIDPGSIGLVEANATGTPLGDTIEVQALTDAFRKHTQERNFCALGSVENNIGHAWQASGTAHLFKVLLALRKSVIPATLNAETLNPSFDLENGPFYINHQAVPWTSAQPRRAALSSFGATGTSVHMVISEAPNADTSEAIPETEQPALVVLSATTELALKQRCRDLRDSAERPPLSRLSANLLLRRSHLPVRCAFVADHHDHLRSQLLQYIEGQEPDSGFAGTVTKKVRPSLAQLVETTANKAAPTKADLLLLADCYVQGVPFDLAHHFSGAAKLPLSLPTYPFAKRRCWVDVPGDAAFAAAEADRPSDTEGTLKTQVRTITGLELDEIDVEAPFSHFGMDSLMSIRLLAMINDHFSVEIDLSDLLDHNSIRRVASFIERQSAETHAAPTATGPSEEFSPNAHWLAERPWPESLHLLSLEPEAEPAERALRESGRAMLSQLLQQGVAVFHEGPRCCFLAHRSVDIRGFLNAFSPDRQQELMAQIPLETLIAPLSQEQYRNLYHSEVMHQWAWNIQHVYETSIESLDLATLDQAMAQVVANQDVLRSYFPALNDTWGQFVAPEATLSVERVEFADLDAFKAHVSEQRVRLLNVDQLPIFQAWICRIDRTCYLGFVTHHSLADAFTTTMLFSELMEHYQSLKQGKAPQAVPVTEQYWCYALRQVETHRKEKTRNYWDRQLEGSRLSMRLPYHRDPETLEDDQFHIAEAHAVSLSPSLCDAIKAFNTDHDITHTQLFTGAIALLLIHGMGNPNAAFHFYNSQRDRASLLNTLGEFTNILFLLLDIEPDAKIIDVLQEVKRKSAESLRYAKLDFKQLLTSAGLENHEAFFRLTGDVVIDSADIDTSTLSSSNKHGRSLYAEFSEQKEAADLRATGTLFYQILKVNQNIHLLATYRKHLFDAGEMYGLSTLIVQLVEEMVRRPEHRIADLLATTQDAIDQLRKQAARHEPSQPHRPQPQKANRFPELVHLNKVTGKRPVFWIHGGLGGVEGYYKIAMKCPRPFYGVQARGWMTDRAPMQGVRAMAAFYIHAIQSVQPEGPYDLGGYSLGGLLAYEVARQLQELGQSVQTILMLDSFDGAKNHTPDHLHGKLALFHAVNSALTFTIRDQPEKVAETLLHRDEIDPSLEEEAFLDQLIALAKTRGLTKTKQQLQFATRQNADVVAAYRVRDYTTAPLPDPAAVTCYYFRNISGVFLGEFEPYFTIPGVEISVDHTRYWARWEQLLPNLHIMDVDASSHMTFLSEPKVHDTIIEFSELLYARDGLSQATLTSFKSKVRQAHGTLEEPVKAEETT</sequence>
<feature type="region of interest" description="Disordered" evidence="15">
    <location>
        <begin position="1751"/>
        <end position="1772"/>
    </location>
</feature>
<dbReference type="Pfam" id="PF00668">
    <property type="entry name" value="Condensation"/>
    <property type="match status" value="1"/>
</dbReference>
<dbReference type="SMART" id="SM00824">
    <property type="entry name" value="PKS_TE"/>
    <property type="match status" value="1"/>
</dbReference>
<dbReference type="InterPro" id="IPR023828">
    <property type="entry name" value="Peptidase_S8_Ser-AS"/>
</dbReference>
<dbReference type="InterPro" id="IPR020802">
    <property type="entry name" value="TesA-like"/>
</dbReference>
<evidence type="ECO:0000256" key="14">
    <source>
        <dbReference type="ARBA" id="ARBA00054155"/>
    </source>
</evidence>
<keyword evidence="9" id="KW-0677">Repeat</keyword>
<evidence type="ECO:0000256" key="1">
    <source>
        <dbReference type="ARBA" id="ARBA00001957"/>
    </source>
</evidence>
<dbReference type="InterPro" id="IPR050091">
    <property type="entry name" value="PKS_NRPS_Biosynth_Enz"/>
</dbReference>
<dbReference type="InterPro" id="IPR006162">
    <property type="entry name" value="Ppantetheine_attach_site"/>
</dbReference>
<keyword evidence="6" id="KW-0597">Phosphoprotein</keyword>
<dbReference type="GO" id="GO:0005886">
    <property type="term" value="C:plasma membrane"/>
    <property type="evidence" value="ECO:0007669"/>
    <property type="project" value="TreeGrafter"/>
</dbReference>
<feature type="domain" description="Carrier" evidence="16">
    <location>
        <begin position="623"/>
        <end position="697"/>
    </location>
</feature>
<dbReference type="PROSITE" id="PS50075">
    <property type="entry name" value="CARRIER"/>
    <property type="match status" value="4"/>
</dbReference>
<dbReference type="InterPro" id="IPR016039">
    <property type="entry name" value="Thiolase-like"/>
</dbReference>
<dbReference type="PROSITE" id="PS52004">
    <property type="entry name" value="KS3_2"/>
    <property type="match status" value="4"/>
</dbReference>
<dbReference type="Gene3D" id="3.40.50.1820">
    <property type="entry name" value="alpha/beta hydrolase"/>
    <property type="match status" value="2"/>
</dbReference>
<dbReference type="Gene3D" id="3.30.559.30">
    <property type="entry name" value="Nonribosomal peptide synthetase, condensation domain"/>
    <property type="match status" value="1"/>
</dbReference>
<dbReference type="Pfam" id="PF00975">
    <property type="entry name" value="Thioesterase"/>
    <property type="match status" value="2"/>
</dbReference>
<dbReference type="GO" id="GO:0006508">
    <property type="term" value="P:proteolysis"/>
    <property type="evidence" value="ECO:0007669"/>
    <property type="project" value="UniProtKB-KW"/>
</dbReference>
<feature type="domain" description="Ketosynthase family 3 (KS3)" evidence="17">
    <location>
        <begin position="30"/>
        <end position="459"/>
    </location>
</feature>
<dbReference type="InterPro" id="IPR014031">
    <property type="entry name" value="Ketoacyl_synth_C"/>
</dbReference>
<comment type="cofactor">
    <cofactor evidence="1">
        <name>pantetheine 4'-phosphate</name>
        <dbReference type="ChEBI" id="CHEBI:47942"/>
    </cofactor>
</comment>
<keyword evidence="4" id="KW-0596">Phosphopantetheine</keyword>
<dbReference type="Pfam" id="PF02801">
    <property type="entry name" value="Ketoacyl-synt_C"/>
    <property type="match status" value="4"/>
</dbReference>
<evidence type="ECO:0000259" key="17">
    <source>
        <dbReference type="PROSITE" id="PS52004"/>
    </source>
</evidence>
<dbReference type="GO" id="GO:0004312">
    <property type="term" value="F:fatty acid synthase activity"/>
    <property type="evidence" value="ECO:0007669"/>
    <property type="project" value="TreeGrafter"/>
</dbReference>